<dbReference type="Pfam" id="PF07963">
    <property type="entry name" value="N_methyl"/>
    <property type="match status" value="1"/>
</dbReference>
<reference evidence="2 3" key="1">
    <citation type="submission" date="2019-03" db="EMBL/GenBank/DDBJ databases">
        <title>Subsurface microbial communities from deep shales in Ohio and West Virginia, USA.</title>
        <authorList>
            <person name="Wrighton K."/>
        </authorList>
    </citation>
    <scope>NUCLEOTIDE SEQUENCE [LARGE SCALE GENOMIC DNA]</scope>
    <source>
        <strain evidence="2 3">MSL 6dP</strain>
    </source>
</reference>
<keyword evidence="1" id="KW-0812">Transmembrane</keyword>
<gene>
    <name evidence="2" type="ORF">C7959_1454</name>
</gene>
<accession>A0A4R8GS84</accession>
<dbReference type="InterPro" id="IPR045584">
    <property type="entry name" value="Pilin-like"/>
</dbReference>
<dbReference type="NCBIfam" id="TIGR02532">
    <property type="entry name" value="IV_pilin_GFxxxE"/>
    <property type="match status" value="1"/>
</dbReference>
<dbReference type="PROSITE" id="PS00409">
    <property type="entry name" value="PROKAR_NTER_METHYL"/>
    <property type="match status" value="1"/>
</dbReference>
<evidence type="ECO:0000313" key="2">
    <source>
        <dbReference type="EMBL" id="TDX45401.1"/>
    </source>
</evidence>
<keyword evidence="3" id="KW-1185">Reference proteome</keyword>
<dbReference type="InterPro" id="IPR012902">
    <property type="entry name" value="N_methyl_site"/>
</dbReference>
<keyword evidence="1" id="KW-0472">Membrane</keyword>
<dbReference type="STRING" id="926561.GCA_000379025_02788"/>
<dbReference type="Proteomes" id="UP000295832">
    <property type="component" value="Unassembled WGS sequence"/>
</dbReference>
<evidence type="ECO:0000256" key="1">
    <source>
        <dbReference type="SAM" id="Phobius"/>
    </source>
</evidence>
<dbReference type="SUPFAM" id="SSF54523">
    <property type="entry name" value="Pili subunits"/>
    <property type="match status" value="1"/>
</dbReference>
<keyword evidence="1" id="KW-1133">Transmembrane helix</keyword>
<dbReference type="AlphaFoldDB" id="A0A4R8GS84"/>
<dbReference type="EMBL" id="SOEG01000045">
    <property type="protein sequence ID" value="TDX45401.1"/>
    <property type="molecule type" value="Genomic_DNA"/>
</dbReference>
<protein>
    <submittedName>
        <fullName evidence="2">Type IV fimbrial biogenesis protein FimT</fullName>
    </submittedName>
</protein>
<proteinExistence type="predicted"/>
<dbReference type="Gene3D" id="3.30.700.10">
    <property type="entry name" value="Glycoprotein, Type 4 Pilin"/>
    <property type="match status" value="1"/>
</dbReference>
<dbReference type="RefSeq" id="WP_134118885.1">
    <property type="nucleotide sequence ID" value="NZ_SOEG01000045.1"/>
</dbReference>
<feature type="transmembrane region" description="Helical" evidence="1">
    <location>
        <begin position="7"/>
        <end position="28"/>
    </location>
</feature>
<comment type="caution">
    <text evidence="2">The sequence shown here is derived from an EMBL/GenBank/DDBJ whole genome shotgun (WGS) entry which is preliminary data.</text>
</comment>
<name>A0A4R8GS84_9FIRM</name>
<sequence>MLTKISGFTLIEVMIVIAIISILASISYPKINNYLNYFTLTTELNQLISDLQWARQQSIVSKIKHGIIFYPIESKYQIVKDKINCKVIKEVSLSEDKIRFGDITFPSYKGGKAIFFKILGNLDNHNGSIELIKAGYGSKKIVYSSNAGVININ</sequence>
<organism evidence="2 3">
    <name type="scientific">Orenia marismortui</name>
    <dbReference type="NCBI Taxonomy" id="46469"/>
    <lineage>
        <taxon>Bacteria</taxon>
        <taxon>Bacillati</taxon>
        <taxon>Bacillota</taxon>
        <taxon>Clostridia</taxon>
        <taxon>Halanaerobiales</taxon>
        <taxon>Halobacteroidaceae</taxon>
        <taxon>Orenia</taxon>
    </lineage>
</organism>
<evidence type="ECO:0000313" key="3">
    <source>
        <dbReference type="Proteomes" id="UP000295832"/>
    </source>
</evidence>